<gene>
    <name evidence="1" type="ORF">HU200_057311</name>
</gene>
<organism evidence="1 2">
    <name type="scientific">Digitaria exilis</name>
    <dbReference type="NCBI Taxonomy" id="1010633"/>
    <lineage>
        <taxon>Eukaryota</taxon>
        <taxon>Viridiplantae</taxon>
        <taxon>Streptophyta</taxon>
        <taxon>Embryophyta</taxon>
        <taxon>Tracheophyta</taxon>
        <taxon>Spermatophyta</taxon>
        <taxon>Magnoliopsida</taxon>
        <taxon>Liliopsida</taxon>
        <taxon>Poales</taxon>
        <taxon>Poaceae</taxon>
        <taxon>PACMAD clade</taxon>
        <taxon>Panicoideae</taxon>
        <taxon>Panicodae</taxon>
        <taxon>Paniceae</taxon>
        <taxon>Anthephorinae</taxon>
        <taxon>Digitaria</taxon>
    </lineage>
</organism>
<reference evidence="1" key="1">
    <citation type="submission" date="2020-07" db="EMBL/GenBank/DDBJ databases">
        <title>Genome sequence and genetic diversity analysis of an under-domesticated orphan crop, white fonio (Digitaria exilis).</title>
        <authorList>
            <person name="Bennetzen J.L."/>
            <person name="Chen S."/>
            <person name="Ma X."/>
            <person name="Wang X."/>
            <person name="Yssel A.E.J."/>
            <person name="Chaluvadi S.R."/>
            <person name="Johnson M."/>
            <person name="Gangashetty P."/>
            <person name="Hamidou F."/>
            <person name="Sanogo M.D."/>
            <person name="Zwaenepoel A."/>
            <person name="Wallace J."/>
            <person name="Van De Peer Y."/>
            <person name="Van Deynze A."/>
        </authorList>
    </citation>
    <scope>NUCLEOTIDE SEQUENCE</scope>
    <source>
        <tissue evidence="1">Leaves</tissue>
    </source>
</reference>
<dbReference type="Proteomes" id="UP000636709">
    <property type="component" value="Unassembled WGS sequence"/>
</dbReference>
<accession>A0A835E042</accession>
<protein>
    <submittedName>
        <fullName evidence="1">Uncharacterized protein</fullName>
    </submittedName>
</protein>
<name>A0A835E042_9POAL</name>
<dbReference type="EMBL" id="JACEFO010002417">
    <property type="protein sequence ID" value="KAF8660976.1"/>
    <property type="molecule type" value="Genomic_DNA"/>
</dbReference>
<dbReference type="AlphaFoldDB" id="A0A835E042"/>
<evidence type="ECO:0000313" key="1">
    <source>
        <dbReference type="EMBL" id="KAF8660976.1"/>
    </source>
</evidence>
<keyword evidence="2" id="KW-1185">Reference proteome</keyword>
<proteinExistence type="predicted"/>
<evidence type="ECO:0000313" key="2">
    <source>
        <dbReference type="Proteomes" id="UP000636709"/>
    </source>
</evidence>
<sequence>MEDLSVNALVQRAGQRPKGQGDGACPAQVCSAAGPARPCCPSSVASSSAAHRVMSVHLSGGSSCPMLNERRRALAVDICSTC</sequence>
<comment type="caution">
    <text evidence="1">The sequence shown here is derived from an EMBL/GenBank/DDBJ whole genome shotgun (WGS) entry which is preliminary data.</text>
</comment>